<keyword evidence="3" id="KW-0808">Transferase</keyword>
<dbReference type="FunFam" id="2.60.120.430:FF:000007">
    <property type="entry name" value="FERONIA receptor-like kinase"/>
    <property type="match status" value="1"/>
</dbReference>
<dbReference type="GO" id="GO:0004674">
    <property type="term" value="F:protein serine/threonine kinase activity"/>
    <property type="evidence" value="ECO:0007669"/>
    <property type="project" value="UniProtKB-KW"/>
</dbReference>
<dbReference type="EMBL" id="KK914862">
    <property type="protein sequence ID" value="KDP27273.1"/>
    <property type="molecule type" value="Genomic_DNA"/>
</dbReference>
<evidence type="ECO:0000256" key="9">
    <source>
        <dbReference type="ARBA" id="ARBA00022989"/>
    </source>
</evidence>
<evidence type="ECO:0000256" key="5">
    <source>
        <dbReference type="ARBA" id="ARBA00022729"/>
    </source>
</evidence>
<evidence type="ECO:0000259" key="15">
    <source>
        <dbReference type="PROSITE" id="PS50011"/>
    </source>
</evidence>
<dbReference type="InterPro" id="IPR017441">
    <property type="entry name" value="Protein_kinase_ATP_BS"/>
</dbReference>
<dbReference type="OrthoDB" id="1720310at2759"/>
<evidence type="ECO:0000256" key="14">
    <source>
        <dbReference type="SAM" id="Phobius"/>
    </source>
</evidence>
<dbReference type="InterPro" id="IPR011009">
    <property type="entry name" value="Kinase-like_dom_sf"/>
</dbReference>
<dbReference type="Gene3D" id="3.30.200.20">
    <property type="entry name" value="Phosphorylase Kinase, domain 1"/>
    <property type="match status" value="1"/>
</dbReference>
<dbReference type="InterPro" id="IPR024788">
    <property type="entry name" value="Malectin-like_Carb-bd_dom"/>
</dbReference>
<feature type="domain" description="Protein kinase" evidence="15">
    <location>
        <begin position="556"/>
        <end position="831"/>
    </location>
</feature>
<keyword evidence="9 14" id="KW-1133">Transmembrane helix</keyword>
<keyword evidence="7" id="KW-0418">Kinase</keyword>
<keyword evidence="17" id="KW-1185">Reference proteome</keyword>
<dbReference type="GO" id="GO:0016020">
    <property type="term" value="C:membrane"/>
    <property type="evidence" value="ECO:0007669"/>
    <property type="project" value="UniProtKB-SubCell"/>
</dbReference>
<feature type="region of interest" description="Disordered" evidence="13">
    <location>
        <begin position="455"/>
        <end position="476"/>
    </location>
</feature>
<evidence type="ECO:0000256" key="11">
    <source>
        <dbReference type="ARBA" id="ARBA00023180"/>
    </source>
</evidence>
<evidence type="ECO:0000313" key="17">
    <source>
        <dbReference type="Proteomes" id="UP000027138"/>
    </source>
</evidence>
<dbReference type="Gene3D" id="2.60.120.430">
    <property type="entry name" value="Galactose-binding lectin"/>
    <property type="match status" value="2"/>
</dbReference>
<keyword evidence="8 12" id="KW-0067">ATP-binding</keyword>
<dbReference type="PANTHER" id="PTHR34590">
    <property type="entry name" value="OS03G0124300 PROTEIN-RELATED"/>
    <property type="match status" value="1"/>
</dbReference>
<keyword evidence="4 14" id="KW-0812">Transmembrane</keyword>
<evidence type="ECO:0000256" key="3">
    <source>
        <dbReference type="ARBA" id="ARBA00022679"/>
    </source>
</evidence>
<name>A0A067JWX2_JATCU</name>
<dbReference type="GO" id="GO:0004714">
    <property type="term" value="F:transmembrane receptor protein tyrosine kinase activity"/>
    <property type="evidence" value="ECO:0007669"/>
    <property type="project" value="InterPro"/>
</dbReference>
<evidence type="ECO:0000256" key="1">
    <source>
        <dbReference type="ARBA" id="ARBA00004479"/>
    </source>
</evidence>
<dbReference type="InterPro" id="IPR000719">
    <property type="entry name" value="Prot_kinase_dom"/>
</dbReference>
<dbReference type="InterPro" id="IPR001245">
    <property type="entry name" value="Ser-Thr/Tyr_kinase_cat_dom"/>
</dbReference>
<dbReference type="AlphaFoldDB" id="A0A067JWX2"/>
<evidence type="ECO:0000256" key="2">
    <source>
        <dbReference type="ARBA" id="ARBA00022527"/>
    </source>
</evidence>
<evidence type="ECO:0000256" key="4">
    <source>
        <dbReference type="ARBA" id="ARBA00022692"/>
    </source>
</evidence>
<dbReference type="GO" id="GO:0010038">
    <property type="term" value="P:response to metal ion"/>
    <property type="evidence" value="ECO:0007669"/>
    <property type="project" value="UniProtKB-ARBA"/>
</dbReference>
<dbReference type="InterPro" id="IPR045272">
    <property type="entry name" value="ANXUR1/2-like"/>
</dbReference>
<comment type="subcellular location">
    <subcellularLocation>
        <location evidence="1">Membrane</location>
        <topology evidence="1">Single-pass type I membrane protein</topology>
    </subcellularLocation>
</comment>
<sequence>MHAPPPVSSPHFSSFSHKMRKTNNKYLPLQIPSISAVLYFFLLLHQLTILTAGDSPSPLIGNITIDCGSTSAPTAEGGRIWTADTDSKFSLLDPTNASITSPAPKNPTSGDQVPYITARLSRSDFTYTLPVTPGPKFIRLYFYPASYVSFSSSTAFFSVKAGGFTLLSNFSAALYAQAHNFDTFVKEFSLNVEDGQMLNVTFSPTPSMTGAYAFINGLEIVSIPSNLLYNATGDPEIKFLDRSDLGSLGSNTALEVTYRINVGGGDVSPLKDNGMFRSWTADDEYLTIAKPSAILYNLTLHLKYGDLNNIARYGAPAEVYKTARSMGDNKSTNEKYNLTWTFQLDSNFTYLFRLHFCEFQSPITEIEDRVFWIYINNQTADSADVIKWSGGNGFPIFKDYGVAIEPQGNKKVQNVSVALHPRVALTLYSDAILNGIEIFKMSNIDNSLAGPNPDVNLTSAHTTETNGPTSSNSSNNGTKIGAVIGGTVSGLAILSLLLFLIGRRRRLGVKDRGNGAASWLGPFSISSTKTQSSSTLPADVCRRFSLSEIIDATNNFDNLFIIGVGGFGNVYKGLINNGASTVAIKRLNPGSEQGAHEFKTEIEMLSQLRHLHLVSLIGYCYEDNEMILVYDYMARGTLRDHLYKTDNPPLPWTQRLEICIGAARGLYYLHSGASNTIIHRDVKTTNILLDEKWVAKVSDFGLSKIGPNSMSKPHISTVVKGSFGYLDPEYFRLQRLTEKSDVYSFGVVLCEVISARPPVNRSTVDNPASLAEWARRSYRKGNFDEIVDPYLHGKILPDCLRKFAEVAVSCLHENGMDRPSMGDVVWGLEFALQLQETATKQGELQTGSYIDMESPLKGSSVADSSDDLFSSGSELVIGSRLSGMTLISSSDEQSFISNNSEQVMSGAVFSEIINPRAR</sequence>
<dbReference type="GO" id="GO:0005524">
    <property type="term" value="F:ATP binding"/>
    <property type="evidence" value="ECO:0007669"/>
    <property type="project" value="UniProtKB-UniRule"/>
</dbReference>
<reference evidence="16 17" key="1">
    <citation type="journal article" date="2014" name="PLoS ONE">
        <title>Global Analysis of Gene Expression Profiles in Physic Nut (Jatropha curcas L.) Seedlings Exposed to Salt Stress.</title>
        <authorList>
            <person name="Zhang L."/>
            <person name="Zhang C."/>
            <person name="Wu P."/>
            <person name="Chen Y."/>
            <person name="Li M."/>
            <person name="Jiang H."/>
            <person name="Wu G."/>
        </authorList>
    </citation>
    <scope>NUCLEOTIDE SEQUENCE [LARGE SCALE GENOMIC DNA]</scope>
    <source>
        <strain evidence="17">cv. GZQX0401</strain>
        <tissue evidence="16">Young leaves</tissue>
    </source>
</reference>
<dbReference type="InterPro" id="IPR008271">
    <property type="entry name" value="Ser/Thr_kinase_AS"/>
</dbReference>
<dbReference type="PROSITE" id="PS00107">
    <property type="entry name" value="PROTEIN_KINASE_ATP"/>
    <property type="match status" value="1"/>
</dbReference>
<evidence type="ECO:0000256" key="10">
    <source>
        <dbReference type="ARBA" id="ARBA00023136"/>
    </source>
</evidence>
<evidence type="ECO:0000256" key="13">
    <source>
        <dbReference type="SAM" id="MobiDB-lite"/>
    </source>
</evidence>
<feature type="compositionally biased region" description="Low complexity" evidence="13">
    <location>
        <begin position="462"/>
        <end position="476"/>
    </location>
</feature>
<keyword evidence="5" id="KW-0732">Signal</keyword>
<dbReference type="Gene3D" id="1.10.510.10">
    <property type="entry name" value="Transferase(Phosphotransferase) domain 1"/>
    <property type="match status" value="1"/>
</dbReference>
<keyword evidence="10 14" id="KW-0472">Membrane</keyword>
<keyword evidence="6 12" id="KW-0547">Nucleotide-binding</keyword>
<dbReference type="SUPFAM" id="SSF56112">
    <property type="entry name" value="Protein kinase-like (PK-like)"/>
    <property type="match status" value="1"/>
</dbReference>
<keyword evidence="2" id="KW-0723">Serine/threonine-protein kinase</keyword>
<gene>
    <name evidence="16" type="ORF">JCGZ_19972</name>
</gene>
<organism evidence="16 17">
    <name type="scientific">Jatropha curcas</name>
    <name type="common">Barbados nut</name>
    <dbReference type="NCBI Taxonomy" id="180498"/>
    <lineage>
        <taxon>Eukaryota</taxon>
        <taxon>Viridiplantae</taxon>
        <taxon>Streptophyta</taxon>
        <taxon>Embryophyta</taxon>
        <taxon>Tracheophyta</taxon>
        <taxon>Spermatophyta</taxon>
        <taxon>Magnoliopsida</taxon>
        <taxon>eudicotyledons</taxon>
        <taxon>Gunneridae</taxon>
        <taxon>Pentapetalae</taxon>
        <taxon>rosids</taxon>
        <taxon>fabids</taxon>
        <taxon>Malpighiales</taxon>
        <taxon>Euphorbiaceae</taxon>
        <taxon>Crotonoideae</taxon>
        <taxon>Jatropheae</taxon>
        <taxon>Jatropha</taxon>
    </lineage>
</organism>
<dbReference type="CDD" id="cd14066">
    <property type="entry name" value="STKc_IRAK"/>
    <property type="match status" value="1"/>
</dbReference>
<dbReference type="FunFam" id="1.10.510.10:FF:000252">
    <property type="entry name" value="Receptor-like protein kinase FERONIA"/>
    <property type="match status" value="1"/>
</dbReference>
<accession>A0A067JWX2</accession>
<evidence type="ECO:0000256" key="8">
    <source>
        <dbReference type="ARBA" id="ARBA00022840"/>
    </source>
</evidence>
<dbReference type="PROSITE" id="PS50011">
    <property type="entry name" value="PROTEIN_KINASE_DOM"/>
    <property type="match status" value="1"/>
</dbReference>
<feature type="binding site" evidence="12">
    <location>
        <position position="585"/>
    </location>
    <ligand>
        <name>ATP</name>
        <dbReference type="ChEBI" id="CHEBI:30616"/>
    </ligand>
</feature>
<dbReference type="PROSITE" id="PS00108">
    <property type="entry name" value="PROTEIN_KINASE_ST"/>
    <property type="match status" value="1"/>
</dbReference>
<dbReference type="Pfam" id="PF07714">
    <property type="entry name" value="PK_Tyr_Ser-Thr"/>
    <property type="match status" value="1"/>
</dbReference>
<evidence type="ECO:0000256" key="12">
    <source>
        <dbReference type="PROSITE-ProRule" id="PRU10141"/>
    </source>
</evidence>
<feature type="transmembrane region" description="Helical" evidence="14">
    <location>
        <begin position="480"/>
        <end position="502"/>
    </location>
</feature>
<evidence type="ECO:0000256" key="6">
    <source>
        <dbReference type="ARBA" id="ARBA00022741"/>
    </source>
</evidence>
<dbReference type="FunFam" id="2.60.120.430:FF:000003">
    <property type="entry name" value="FERONIA receptor-like kinase"/>
    <property type="match status" value="1"/>
</dbReference>
<dbReference type="PANTHER" id="PTHR34590:SF15">
    <property type="entry name" value="PROTEIN KINASE DOMAIN-CONTAINING PROTEIN"/>
    <property type="match status" value="1"/>
</dbReference>
<dbReference type="FunFam" id="3.30.200.20:FF:000645">
    <property type="entry name" value="Receptor-like protein kinase FERONIA"/>
    <property type="match status" value="1"/>
</dbReference>
<dbReference type="Pfam" id="PF12819">
    <property type="entry name" value="Malectin_like"/>
    <property type="match status" value="1"/>
</dbReference>
<keyword evidence="11" id="KW-0325">Glycoprotein</keyword>
<evidence type="ECO:0000256" key="7">
    <source>
        <dbReference type="ARBA" id="ARBA00022777"/>
    </source>
</evidence>
<evidence type="ECO:0000313" key="16">
    <source>
        <dbReference type="EMBL" id="KDP27273.1"/>
    </source>
</evidence>
<proteinExistence type="predicted"/>
<protein>
    <recommendedName>
        <fullName evidence="15">Protein kinase domain-containing protein</fullName>
    </recommendedName>
</protein>
<dbReference type="Proteomes" id="UP000027138">
    <property type="component" value="Unassembled WGS sequence"/>
</dbReference>
<dbReference type="SMART" id="SM00220">
    <property type="entry name" value="S_TKc"/>
    <property type="match status" value="1"/>
</dbReference>